<feature type="transmembrane region" description="Helical" evidence="3">
    <location>
        <begin position="12"/>
        <end position="36"/>
    </location>
</feature>
<dbReference type="InterPro" id="IPR011701">
    <property type="entry name" value="MFS"/>
</dbReference>
<dbReference type="OrthoDB" id="2213137at2759"/>
<dbReference type="GO" id="GO:0016020">
    <property type="term" value="C:membrane"/>
    <property type="evidence" value="ECO:0007669"/>
    <property type="project" value="UniProtKB-SubCell"/>
</dbReference>
<name>A0A6A6CA87_ZASCE</name>
<proteinExistence type="inferred from homology"/>
<gene>
    <name evidence="4" type="ORF">M409DRAFT_33581</name>
</gene>
<feature type="non-terminal residue" evidence="4">
    <location>
        <position position="411"/>
    </location>
</feature>
<keyword evidence="3" id="KW-1133">Transmembrane helix</keyword>
<dbReference type="AlphaFoldDB" id="A0A6A6CA87"/>
<dbReference type="EMBL" id="ML993610">
    <property type="protein sequence ID" value="KAF2163148.1"/>
    <property type="molecule type" value="Genomic_DNA"/>
</dbReference>
<dbReference type="GO" id="GO:0022857">
    <property type="term" value="F:transmembrane transporter activity"/>
    <property type="evidence" value="ECO:0007669"/>
    <property type="project" value="InterPro"/>
</dbReference>
<organism evidence="4 5">
    <name type="scientific">Zasmidium cellare ATCC 36951</name>
    <dbReference type="NCBI Taxonomy" id="1080233"/>
    <lineage>
        <taxon>Eukaryota</taxon>
        <taxon>Fungi</taxon>
        <taxon>Dikarya</taxon>
        <taxon>Ascomycota</taxon>
        <taxon>Pezizomycotina</taxon>
        <taxon>Dothideomycetes</taxon>
        <taxon>Dothideomycetidae</taxon>
        <taxon>Mycosphaerellales</taxon>
        <taxon>Mycosphaerellaceae</taxon>
        <taxon>Zasmidium</taxon>
    </lineage>
</organism>
<dbReference type="InterPro" id="IPR036259">
    <property type="entry name" value="MFS_trans_sf"/>
</dbReference>
<dbReference type="PANTHER" id="PTHR11360:SF287">
    <property type="entry name" value="MFS MONOCARBOXYLATE TRANSPORTER"/>
    <property type="match status" value="1"/>
</dbReference>
<keyword evidence="3" id="KW-0472">Membrane</keyword>
<reference evidence="4" key="1">
    <citation type="journal article" date="2020" name="Stud. Mycol.">
        <title>101 Dothideomycetes genomes: a test case for predicting lifestyles and emergence of pathogens.</title>
        <authorList>
            <person name="Haridas S."/>
            <person name="Albert R."/>
            <person name="Binder M."/>
            <person name="Bloem J."/>
            <person name="Labutti K."/>
            <person name="Salamov A."/>
            <person name="Andreopoulos B."/>
            <person name="Baker S."/>
            <person name="Barry K."/>
            <person name="Bills G."/>
            <person name="Bluhm B."/>
            <person name="Cannon C."/>
            <person name="Castanera R."/>
            <person name="Culley D."/>
            <person name="Daum C."/>
            <person name="Ezra D."/>
            <person name="Gonzalez J."/>
            <person name="Henrissat B."/>
            <person name="Kuo A."/>
            <person name="Liang C."/>
            <person name="Lipzen A."/>
            <person name="Lutzoni F."/>
            <person name="Magnuson J."/>
            <person name="Mondo S."/>
            <person name="Nolan M."/>
            <person name="Ohm R."/>
            <person name="Pangilinan J."/>
            <person name="Park H.-J."/>
            <person name="Ramirez L."/>
            <person name="Alfaro M."/>
            <person name="Sun H."/>
            <person name="Tritt A."/>
            <person name="Yoshinaga Y."/>
            <person name="Zwiers L.-H."/>
            <person name="Turgeon B."/>
            <person name="Goodwin S."/>
            <person name="Spatafora J."/>
            <person name="Crous P."/>
            <person name="Grigoriev I."/>
        </authorList>
    </citation>
    <scope>NUCLEOTIDE SEQUENCE</scope>
    <source>
        <strain evidence="4">ATCC 36951</strain>
    </source>
</reference>
<dbReference type="Proteomes" id="UP000799537">
    <property type="component" value="Unassembled WGS sequence"/>
</dbReference>
<evidence type="ECO:0000313" key="5">
    <source>
        <dbReference type="Proteomes" id="UP000799537"/>
    </source>
</evidence>
<dbReference type="InterPro" id="IPR050327">
    <property type="entry name" value="Proton-linked_MCT"/>
</dbReference>
<evidence type="ECO:0008006" key="6">
    <source>
        <dbReference type="Google" id="ProtNLM"/>
    </source>
</evidence>
<keyword evidence="3" id="KW-0812">Transmembrane</keyword>
<evidence type="ECO:0000313" key="4">
    <source>
        <dbReference type="EMBL" id="KAF2163148.1"/>
    </source>
</evidence>
<comment type="similarity">
    <text evidence="2">Belongs to the major facilitator superfamily. Monocarboxylate porter (TC 2.A.1.13) family.</text>
</comment>
<protein>
    <recommendedName>
        <fullName evidence="6">Major facilitator superfamily (MFS) profile domain-containing protein</fullName>
    </recommendedName>
</protein>
<feature type="non-terminal residue" evidence="4">
    <location>
        <position position="1"/>
    </location>
</feature>
<comment type="subcellular location">
    <subcellularLocation>
        <location evidence="1">Membrane</location>
        <topology evidence="1">Multi-pass membrane protein</topology>
    </subcellularLocation>
</comment>
<dbReference type="PANTHER" id="PTHR11360">
    <property type="entry name" value="MONOCARBOXYLATE TRANSPORTER"/>
    <property type="match status" value="1"/>
</dbReference>
<sequence>TDLPPIDGGRGAWTFLFGALLLEATVWAFALSFGVFQEYYSKHELFRDSSLIPTIGAVATGFTYLGIPVTNPIAMRWPQHRRKMVVIGYVLCMIGLVGASFAREAWQLLLFQGLLFGFGWVVCYTPLLLMLNEWFVEKRGLAHGILLCASGFSGLFIPLGLGASLEKFGFRNTLRGYTVLTIVLSGPGLFLMRPGITHNYRDDSFGQAKGPGITTLLNYCKTIHLPLFATAVFLQGLTFFLPNIFITSFAKDLGLSSTESSGLLALISLAQVLGQLWQGWISDRVNVYILASISTIVPGLAAAFLWGPARGMAYLAPFALIWGFFSASYSVLYTRMCTTVIDSTKDGDPGEGLFMLLYAVLSFLRGVSNILEGPLSTLFIGDEIDLETFGLGKYRRLVWFTTLCMLGSSLV</sequence>
<dbReference type="SUPFAM" id="SSF103473">
    <property type="entry name" value="MFS general substrate transporter"/>
    <property type="match status" value="1"/>
</dbReference>
<dbReference type="Pfam" id="PF07690">
    <property type="entry name" value="MFS_1"/>
    <property type="match status" value="1"/>
</dbReference>
<evidence type="ECO:0000256" key="1">
    <source>
        <dbReference type="ARBA" id="ARBA00004141"/>
    </source>
</evidence>
<feature type="transmembrane region" description="Helical" evidence="3">
    <location>
        <begin position="84"/>
        <end position="102"/>
    </location>
</feature>
<feature type="transmembrane region" description="Helical" evidence="3">
    <location>
        <begin position="141"/>
        <end position="162"/>
    </location>
</feature>
<keyword evidence="5" id="KW-1185">Reference proteome</keyword>
<dbReference type="GeneID" id="54563570"/>
<feature type="transmembrane region" description="Helical" evidence="3">
    <location>
        <begin position="174"/>
        <end position="192"/>
    </location>
</feature>
<dbReference type="RefSeq" id="XP_033664037.1">
    <property type="nucleotide sequence ID" value="XM_033810298.1"/>
</dbReference>
<feature type="transmembrane region" description="Helical" evidence="3">
    <location>
        <begin position="287"/>
        <end position="306"/>
    </location>
</feature>
<feature type="transmembrane region" description="Helical" evidence="3">
    <location>
        <begin position="262"/>
        <end position="280"/>
    </location>
</feature>
<evidence type="ECO:0000256" key="3">
    <source>
        <dbReference type="SAM" id="Phobius"/>
    </source>
</evidence>
<accession>A0A6A6CA87</accession>
<evidence type="ECO:0000256" key="2">
    <source>
        <dbReference type="ARBA" id="ARBA00006727"/>
    </source>
</evidence>
<feature type="transmembrane region" description="Helical" evidence="3">
    <location>
        <begin position="312"/>
        <end position="332"/>
    </location>
</feature>
<dbReference type="Gene3D" id="1.20.1250.20">
    <property type="entry name" value="MFS general substrate transporter like domains"/>
    <property type="match status" value="2"/>
</dbReference>
<feature type="transmembrane region" description="Helical" evidence="3">
    <location>
        <begin position="108"/>
        <end position="129"/>
    </location>
</feature>
<feature type="transmembrane region" description="Helical" evidence="3">
    <location>
        <begin position="227"/>
        <end position="250"/>
    </location>
</feature>